<comment type="caution">
    <text evidence="1">The sequence shown here is derived from an EMBL/GenBank/DDBJ whole genome shotgun (WGS) entry which is preliminary data.</text>
</comment>
<dbReference type="Proteomes" id="UP001465976">
    <property type="component" value="Unassembled WGS sequence"/>
</dbReference>
<sequence length="125" mass="13248">MSQPAQQQPAIDGAQSSFDETQHVANMPLLNVNQQLAVALATIQGIQLQMQGIQDGFQNLKNDMTVGFNRLKRLYTMQFNNGLAIAGLNGDLQGSQGSLPPNLHTLSEIACATGENGTGFCVAGC</sequence>
<dbReference type="EMBL" id="JBAHYK010000244">
    <property type="protein sequence ID" value="KAL0576139.1"/>
    <property type="molecule type" value="Genomic_DNA"/>
</dbReference>
<evidence type="ECO:0000313" key="1">
    <source>
        <dbReference type="EMBL" id="KAL0576139.1"/>
    </source>
</evidence>
<name>A0ABR3FM17_9AGAR</name>
<gene>
    <name evidence="1" type="ORF">V5O48_005830</name>
</gene>
<organism evidence="1 2">
    <name type="scientific">Marasmius crinis-equi</name>
    <dbReference type="NCBI Taxonomy" id="585013"/>
    <lineage>
        <taxon>Eukaryota</taxon>
        <taxon>Fungi</taxon>
        <taxon>Dikarya</taxon>
        <taxon>Basidiomycota</taxon>
        <taxon>Agaricomycotina</taxon>
        <taxon>Agaricomycetes</taxon>
        <taxon>Agaricomycetidae</taxon>
        <taxon>Agaricales</taxon>
        <taxon>Marasmiineae</taxon>
        <taxon>Marasmiaceae</taxon>
        <taxon>Marasmius</taxon>
    </lineage>
</organism>
<protein>
    <submittedName>
        <fullName evidence="1">Uncharacterized protein</fullName>
    </submittedName>
</protein>
<evidence type="ECO:0000313" key="2">
    <source>
        <dbReference type="Proteomes" id="UP001465976"/>
    </source>
</evidence>
<reference evidence="1 2" key="1">
    <citation type="submission" date="2024-02" db="EMBL/GenBank/DDBJ databases">
        <title>A draft genome for the cacao thread blight pathogen Marasmius crinis-equi.</title>
        <authorList>
            <person name="Cohen S.P."/>
            <person name="Baruah I.K."/>
            <person name="Amoako-Attah I."/>
            <person name="Bukari Y."/>
            <person name="Meinhardt L.W."/>
            <person name="Bailey B.A."/>
        </authorList>
    </citation>
    <scope>NUCLEOTIDE SEQUENCE [LARGE SCALE GENOMIC DNA]</scope>
    <source>
        <strain evidence="1 2">GH-76</strain>
    </source>
</reference>
<accession>A0ABR3FM17</accession>
<keyword evidence="2" id="KW-1185">Reference proteome</keyword>
<proteinExistence type="predicted"/>